<evidence type="ECO:0000313" key="11">
    <source>
        <dbReference type="Proteomes" id="UP001632038"/>
    </source>
</evidence>
<dbReference type="GO" id="GO:0016020">
    <property type="term" value="C:membrane"/>
    <property type="evidence" value="ECO:0007669"/>
    <property type="project" value="UniProtKB-SubCell"/>
</dbReference>
<feature type="domain" description="Trichome birefringence-like C-terminal" evidence="8">
    <location>
        <begin position="112"/>
        <end position="396"/>
    </location>
</feature>
<keyword evidence="3 7" id="KW-0812">Transmembrane</keyword>
<dbReference type="AlphaFoldDB" id="A0ABD3C2X4"/>
<dbReference type="PANTHER" id="PTHR32285:SF247">
    <property type="entry name" value="PROTEIN TRICHOME BIREFRINGENCE-LIKE 19"/>
    <property type="match status" value="1"/>
</dbReference>
<feature type="domain" description="Trichome birefringence-like N-terminal" evidence="9">
    <location>
        <begin position="59"/>
        <end position="111"/>
    </location>
</feature>
<keyword evidence="6 7" id="KW-0472">Membrane</keyword>
<name>A0ABD3C2X4_9LAMI</name>
<gene>
    <name evidence="10" type="ORF">CASFOL_032944</name>
</gene>
<evidence type="ECO:0000256" key="6">
    <source>
        <dbReference type="ARBA" id="ARBA00023136"/>
    </source>
</evidence>
<feature type="transmembrane region" description="Helical" evidence="7">
    <location>
        <begin position="20"/>
        <end position="41"/>
    </location>
</feature>
<comment type="caution">
    <text evidence="10">The sequence shown here is derived from an EMBL/GenBank/DDBJ whole genome shotgun (WGS) entry which is preliminary data.</text>
</comment>
<evidence type="ECO:0000256" key="1">
    <source>
        <dbReference type="ARBA" id="ARBA00004167"/>
    </source>
</evidence>
<keyword evidence="11" id="KW-1185">Reference proteome</keyword>
<dbReference type="Pfam" id="PF13839">
    <property type="entry name" value="PC-Esterase"/>
    <property type="match status" value="1"/>
</dbReference>
<dbReference type="InterPro" id="IPR026057">
    <property type="entry name" value="TBL_C"/>
</dbReference>
<proteinExistence type="inferred from homology"/>
<evidence type="ECO:0000313" key="10">
    <source>
        <dbReference type="EMBL" id="KAL3624128.1"/>
    </source>
</evidence>
<organism evidence="10 11">
    <name type="scientific">Castilleja foliolosa</name>
    <dbReference type="NCBI Taxonomy" id="1961234"/>
    <lineage>
        <taxon>Eukaryota</taxon>
        <taxon>Viridiplantae</taxon>
        <taxon>Streptophyta</taxon>
        <taxon>Embryophyta</taxon>
        <taxon>Tracheophyta</taxon>
        <taxon>Spermatophyta</taxon>
        <taxon>Magnoliopsida</taxon>
        <taxon>eudicotyledons</taxon>
        <taxon>Gunneridae</taxon>
        <taxon>Pentapetalae</taxon>
        <taxon>asterids</taxon>
        <taxon>lamiids</taxon>
        <taxon>Lamiales</taxon>
        <taxon>Orobanchaceae</taxon>
        <taxon>Pedicularideae</taxon>
        <taxon>Castillejinae</taxon>
        <taxon>Castilleja</taxon>
    </lineage>
</organism>
<evidence type="ECO:0000259" key="9">
    <source>
        <dbReference type="Pfam" id="PF14416"/>
    </source>
</evidence>
<evidence type="ECO:0000259" key="8">
    <source>
        <dbReference type="Pfam" id="PF13839"/>
    </source>
</evidence>
<dbReference type="InterPro" id="IPR029962">
    <property type="entry name" value="TBL"/>
</dbReference>
<sequence>MRLHQLPSSKTQTRRKTPKFTPIFIALTLLLLTIPLHFPFFRISSRKLSQNNNNHPDNKCDLFSGEWVPNPNGPYYTNKTCDAIQEHQNCMKFGRPDTGFLRWRWKPDDCELPVFDPHKFLRLVEGKSLAFVGDSVSRNHMQSLICLLSMVAHPIDLSDPTDQNKRYIYKQHNFSISIFWAPYLVKTGKLDPDNEGRPFDLYLDEPHQHWPAKIKLFDYVIISAGHWFFRPSYFHLNNRLIGCLYCPDPNVTQLTPAFSYRLAFKTAFQAINAAAGSTSVVFMRTFAPSHFEGGEWDSGGDCARTTPFKRNDTVLEDRFLEMYLIQLEELGIAQKAGRGTGGRFRLFDTTKAMMLRPDGHPSKYGHWPGANRVMYNDCVHWCLPGPIDSWGDFLQELVRREIGGD</sequence>
<dbReference type="PANTHER" id="PTHR32285">
    <property type="entry name" value="PROTEIN TRICHOME BIREFRINGENCE-LIKE 9-RELATED"/>
    <property type="match status" value="1"/>
</dbReference>
<evidence type="ECO:0000256" key="4">
    <source>
        <dbReference type="ARBA" id="ARBA00022968"/>
    </source>
</evidence>
<evidence type="ECO:0000256" key="5">
    <source>
        <dbReference type="ARBA" id="ARBA00022989"/>
    </source>
</evidence>
<evidence type="ECO:0000256" key="3">
    <source>
        <dbReference type="ARBA" id="ARBA00022692"/>
    </source>
</evidence>
<reference evidence="11" key="1">
    <citation type="journal article" date="2024" name="IScience">
        <title>Strigolactones Initiate the Formation of Haustorium-like Structures in Castilleja.</title>
        <authorList>
            <person name="Buerger M."/>
            <person name="Peterson D."/>
            <person name="Chory J."/>
        </authorList>
    </citation>
    <scope>NUCLEOTIDE SEQUENCE [LARGE SCALE GENOMIC DNA]</scope>
</reference>
<evidence type="ECO:0008006" key="12">
    <source>
        <dbReference type="Google" id="ProtNLM"/>
    </source>
</evidence>
<protein>
    <recommendedName>
        <fullName evidence="12">Trichome birefringence-like N-terminal domain-containing protein</fullName>
    </recommendedName>
</protein>
<dbReference type="InterPro" id="IPR025846">
    <property type="entry name" value="TBL_N"/>
</dbReference>
<dbReference type="EMBL" id="JAVIJP010000054">
    <property type="protein sequence ID" value="KAL3624128.1"/>
    <property type="molecule type" value="Genomic_DNA"/>
</dbReference>
<comment type="similarity">
    <text evidence="2">Belongs to the PC-esterase family. TBL subfamily.</text>
</comment>
<dbReference type="Proteomes" id="UP001632038">
    <property type="component" value="Unassembled WGS sequence"/>
</dbReference>
<keyword evidence="4" id="KW-0735">Signal-anchor</keyword>
<keyword evidence="5 7" id="KW-1133">Transmembrane helix</keyword>
<accession>A0ABD3C2X4</accession>
<evidence type="ECO:0000256" key="7">
    <source>
        <dbReference type="SAM" id="Phobius"/>
    </source>
</evidence>
<evidence type="ECO:0000256" key="2">
    <source>
        <dbReference type="ARBA" id="ARBA00007727"/>
    </source>
</evidence>
<comment type="subcellular location">
    <subcellularLocation>
        <location evidence="1">Membrane</location>
        <topology evidence="1">Single-pass membrane protein</topology>
    </subcellularLocation>
</comment>
<dbReference type="Pfam" id="PF14416">
    <property type="entry name" value="PMR5N"/>
    <property type="match status" value="1"/>
</dbReference>